<organism evidence="2">
    <name type="scientific">uncultured Desulfobacterium sp</name>
    <dbReference type="NCBI Taxonomy" id="201089"/>
    <lineage>
        <taxon>Bacteria</taxon>
        <taxon>Pseudomonadati</taxon>
        <taxon>Thermodesulfobacteriota</taxon>
        <taxon>Desulfobacteria</taxon>
        <taxon>Desulfobacterales</taxon>
        <taxon>Desulfobacteriaceae</taxon>
        <taxon>Desulfobacterium</taxon>
        <taxon>environmental samples</taxon>
    </lineage>
</organism>
<gene>
    <name evidence="2" type="ORF">N47_G35410</name>
</gene>
<sequence length="287" mass="33788">MPKDLSDFQTDKKSYYTFSVVTPSYNHGKFIAETIESVLSQEGDFGIDYIIMDGGSNDETISIIKKYEDLMNNRKWKTRCNFIKYRWVTNKDKGQADAINKGFEIAVGDIYSFLNSDDIYEPCAFKTISEKFKSLQNIDIIYGNAFYINEISDIQGMYPSEDINRFNIFSCCFICQPALFMKKDVYQHVGRFNININNSFDYEYWLRIAATKKFRFEYIRPILAASRMHKKNKTSLNRKEIYLEYFALMKIYNQKNDGKMRIGFVYDTSRFIKAISYIFEVISKVSH</sequence>
<dbReference type="PANTHER" id="PTHR22916">
    <property type="entry name" value="GLYCOSYLTRANSFERASE"/>
    <property type="match status" value="1"/>
</dbReference>
<proteinExistence type="predicted"/>
<name>E1YCC3_9BACT</name>
<dbReference type="Gene3D" id="3.90.550.10">
    <property type="entry name" value="Spore Coat Polysaccharide Biosynthesis Protein SpsA, Chain A"/>
    <property type="match status" value="1"/>
</dbReference>
<dbReference type="EMBL" id="FR695868">
    <property type="protein sequence ID" value="CBX28217.1"/>
    <property type="molecule type" value="Genomic_DNA"/>
</dbReference>
<dbReference type="Pfam" id="PF00535">
    <property type="entry name" value="Glycos_transf_2"/>
    <property type="match status" value="1"/>
</dbReference>
<dbReference type="InterPro" id="IPR029044">
    <property type="entry name" value="Nucleotide-diphossugar_trans"/>
</dbReference>
<dbReference type="CAZy" id="GT2">
    <property type="family name" value="Glycosyltransferase Family 2"/>
</dbReference>
<dbReference type="GO" id="GO:0016758">
    <property type="term" value="F:hexosyltransferase activity"/>
    <property type="evidence" value="ECO:0007669"/>
    <property type="project" value="UniProtKB-ARBA"/>
</dbReference>
<dbReference type="AlphaFoldDB" id="E1YCC3"/>
<protein>
    <recommendedName>
        <fullName evidence="1">Glycosyltransferase 2-like domain-containing protein</fullName>
    </recommendedName>
</protein>
<accession>E1YCC3</accession>
<evidence type="ECO:0000313" key="2">
    <source>
        <dbReference type="EMBL" id="CBX28217.1"/>
    </source>
</evidence>
<dbReference type="InterPro" id="IPR001173">
    <property type="entry name" value="Glyco_trans_2-like"/>
</dbReference>
<dbReference type="PANTHER" id="PTHR22916:SF3">
    <property type="entry name" value="UDP-GLCNAC:BETAGAL BETA-1,3-N-ACETYLGLUCOSAMINYLTRANSFERASE-LIKE PROTEIN 1"/>
    <property type="match status" value="1"/>
</dbReference>
<evidence type="ECO:0000259" key="1">
    <source>
        <dbReference type="Pfam" id="PF00535"/>
    </source>
</evidence>
<dbReference type="CDD" id="cd06433">
    <property type="entry name" value="GT_2_WfgS_like"/>
    <property type="match status" value="1"/>
</dbReference>
<dbReference type="SUPFAM" id="SSF53448">
    <property type="entry name" value="Nucleotide-diphospho-sugar transferases"/>
    <property type="match status" value="1"/>
</dbReference>
<reference evidence="2" key="1">
    <citation type="journal article" date="2011" name="Environ. Microbiol.">
        <title>Genomic insights into the metabolic potential of the polycyclic aromatic hydrocarbon degrading sulfate-reducing Deltaproteobacterium N47.</title>
        <authorList>
            <person name="Bergmann F."/>
            <person name="Selesi D."/>
            <person name="Weinmaier T."/>
            <person name="Tischler P."/>
            <person name="Rattei T."/>
            <person name="Meckenstock R.U."/>
        </authorList>
    </citation>
    <scope>NUCLEOTIDE SEQUENCE</scope>
</reference>
<feature type="domain" description="Glycosyltransferase 2-like" evidence="1">
    <location>
        <begin position="19"/>
        <end position="185"/>
    </location>
</feature>